<sequence length="74" mass="8200">MNYESRLILKQQLIIFYYQVFNSDIASARANAADVILQSPVINLDTVAYCNLIDGSYGKKNIGTSSNGVARQKI</sequence>
<dbReference type="AlphaFoldDB" id="A0A5J4VXB2"/>
<accession>A0A5J4VXB2</accession>
<name>A0A5J4VXB2_9EUKA</name>
<organism evidence="1 2">
    <name type="scientific">Streblomastix strix</name>
    <dbReference type="NCBI Taxonomy" id="222440"/>
    <lineage>
        <taxon>Eukaryota</taxon>
        <taxon>Metamonada</taxon>
        <taxon>Preaxostyla</taxon>
        <taxon>Oxymonadida</taxon>
        <taxon>Streblomastigidae</taxon>
        <taxon>Streblomastix</taxon>
    </lineage>
</organism>
<dbReference type="Proteomes" id="UP000324800">
    <property type="component" value="Unassembled WGS sequence"/>
</dbReference>
<reference evidence="1 2" key="1">
    <citation type="submission" date="2019-03" db="EMBL/GenBank/DDBJ databases">
        <title>Single cell metagenomics reveals metabolic interactions within the superorganism composed of flagellate Streblomastix strix and complex community of Bacteroidetes bacteria on its surface.</title>
        <authorList>
            <person name="Treitli S.C."/>
            <person name="Kolisko M."/>
            <person name="Husnik F."/>
            <person name="Keeling P."/>
            <person name="Hampl V."/>
        </authorList>
    </citation>
    <scope>NUCLEOTIDE SEQUENCE [LARGE SCALE GENOMIC DNA]</scope>
    <source>
        <strain evidence="1">ST1C</strain>
    </source>
</reference>
<evidence type="ECO:0000313" key="1">
    <source>
        <dbReference type="EMBL" id="KAA6386973.1"/>
    </source>
</evidence>
<proteinExistence type="predicted"/>
<comment type="caution">
    <text evidence="1">The sequence shown here is derived from an EMBL/GenBank/DDBJ whole genome shotgun (WGS) entry which is preliminary data.</text>
</comment>
<protein>
    <submittedName>
        <fullName evidence="1">Uncharacterized protein</fullName>
    </submittedName>
</protein>
<gene>
    <name evidence="1" type="ORF">EZS28_017500</name>
</gene>
<evidence type="ECO:0000313" key="2">
    <source>
        <dbReference type="Proteomes" id="UP000324800"/>
    </source>
</evidence>
<dbReference type="EMBL" id="SNRW01004572">
    <property type="protein sequence ID" value="KAA6386973.1"/>
    <property type="molecule type" value="Genomic_DNA"/>
</dbReference>